<dbReference type="AlphaFoldDB" id="A0A7Y0RFF8"/>
<protein>
    <submittedName>
        <fullName evidence="1">Uncharacterized protein</fullName>
    </submittedName>
</protein>
<evidence type="ECO:0000313" key="1">
    <source>
        <dbReference type="EMBL" id="NMT65250.1"/>
    </source>
</evidence>
<accession>A0A7Y0RFF8</accession>
<sequence length="55" mass="6006">MLTKFHAPAALAGEHNVQKAMTFAIPDVWLWAYDGDGGRPEGELRQIFYGKAASA</sequence>
<dbReference type="Proteomes" id="UP000567186">
    <property type="component" value="Unassembled WGS sequence"/>
</dbReference>
<keyword evidence="2" id="KW-1185">Reference proteome</keyword>
<name>A0A7Y0RFF8_9GAMM</name>
<dbReference type="RefSeq" id="WP_168355078.1">
    <property type="nucleotide sequence ID" value="NZ_JABCKY010000009.1"/>
</dbReference>
<reference evidence="1 2" key="1">
    <citation type="submission" date="2020-04" db="EMBL/GenBank/DDBJ databases">
        <title>Marinobacter oceani sp. nov., isolated from marine solar saltern.</title>
        <authorList>
            <person name="Chen X.-Y."/>
        </authorList>
    </citation>
    <scope>NUCLEOTIDE SEQUENCE [LARGE SCALE GENOMIC DNA]</scope>
    <source>
        <strain evidence="1 2">W62</strain>
    </source>
</reference>
<proteinExistence type="predicted"/>
<evidence type="ECO:0000313" key="2">
    <source>
        <dbReference type="Proteomes" id="UP000567186"/>
    </source>
</evidence>
<dbReference type="EMBL" id="JABCKY010000009">
    <property type="protein sequence ID" value="NMT65250.1"/>
    <property type="molecule type" value="Genomic_DNA"/>
</dbReference>
<organism evidence="1 2">
    <name type="scientific">Marinobacter orientalis</name>
    <dbReference type="NCBI Taxonomy" id="1928859"/>
    <lineage>
        <taxon>Bacteria</taxon>
        <taxon>Pseudomonadati</taxon>
        <taxon>Pseudomonadota</taxon>
        <taxon>Gammaproteobacteria</taxon>
        <taxon>Pseudomonadales</taxon>
        <taxon>Marinobacteraceae</taxon>
        <taxon>Marinobacter</taxon>
    </lineage>
</organism>
<gene>
    <name evidence="1" type="ORF">HIU99_16835</name>
</gene>
<comment type="caution">
    <text evidence="1">The sequence shown here is derived from an EMBL/GenBank/DDBJ whole genome shotgun (WGS) entry which is preliminary data.</text>
</comment>